<dbReference type="Pfam" id="PF01047">
    <property type="entry name" value="MarR"/>
    <property type="match status" value="1"/>
</dbReference>
<feature type="domain" description="HTH marR-type" evidence="4">
    <location>
        <begin position="21"/>
        <end position="155"/>
    </location>
</feature>
<dbReference type="eggNOG" id="arCOG03177">
    <property type="taxonomic scope" value="Archaea"/>
</dbReference>
<dbReference type="PROSITE" id="PS50995">
    <property type="entry name" value="HTH_MARR_2"/>
    <property type="match status" value="1"/>
</dbReference>
<keyword evidence="1" id="KW-0805">Transcription regulation</keyword>
<protein>
    <submittedName>
        <fullName evidence="5">Transcription regulator (MarR family)</fullName>
    </submittedName>
</protein>
<dbReference type="InterPro" id="IPR039422">
    <property type="entry name" value="MarR/SlyA-like"/>
</dbReference>
<dbReference type="InterPro" id="IPR036388">
    <property type="entry name" value="WH-like_DNA-bd_sf"/>
</dbReference>
<evidence type="ECO:0000313" key="5">
    <source>
        <dbReference type="EMBL" id="CAJ35491.1"/>
    </source>
</evidence>
<dbReference type="PANTHER" id="PTHR33164">
    <property type="entry name" value="TRANSCRIPTIONAL REGULATOR, MARR FAMILY"/>
    <property type="match status" value="1"/>
</dbReference>
<dbReference type="PATRIC" id="fig|351160.9.peg.2746"/>
<name>Q0W802_METAR</name>
<sequence>MPCPAPEDDWKEMSPEMSMLTASPSFLLLEVIHTWQKRIKERLAGFDLTSTQLTMLASLMMITKNGKLVTQADLAAFLSADKMMVSEVLRTLEKKGYIDRQDHPVDRRAKSLVITDKGRETIDVALKEAIKFDQEFFAAVGEDMDTFIKILNRLR</sequence>
<dbReference type="EMBL" id="AM114193">
    <property type="protein sequence ID" value="CAJ35491.1"/>
    <property type="molecule type" value="Genomic_DNA"/>
</dbReference>
<dbReference type="GO" id="GO:0003700">
    <property type="term" value="F:DNA-binding transcription factor activity"/>
    <property type="evidence" value="ECO:0007669"/>
    <property type="project" value="InterPro"/>
</dbReference>
<dbReference type="KEGG" id="rci:LRC559"/>
<dbReference type="Proteomes" id="UP000000663">
    <property type="component" value="Chromosome"/>
</dbReference>
<dbReference type="PANTHER" id="PTHR33164:SF64">
    <property type="entry name" value="TRANSCRIPTIONAL REGULATOR SLYA"/>
    <property type="match status" value="1"/>
</dbReference>
<accession>Q0W802</accession>
<keyword evidence="3" id="KW-0804">Transcription</keyword>
<keyword evidence="6" id="KW-1185">Reference proteome</keyword>
<evidence type="ECO:0000256" key="1">
    <source>
        <dbReference type="ARBA" id="ARBA00023015"/>
    </source>
</evidence>
<dbReference type="GO" id="GO:0003677">
    <property type="term" value="F:DNA binding"/>
    <property type="evidence" value="ECO:0007669"/>
    <property type="project" value="UniProtKB-KW"/>
</dbReference>
<dbReference type="Gene3D" id="1.10.10.10">
    <property type="entry name" value="Winged helix-like DNA-binding domain superfamily/Winged helix DNA-binding domain"/>
    <property type="match status" value="1"/>
</dbReference>
<evidence type="ECO:0000313" key="6">
    <source>
        <dbReference type="Proteomes" id="UP000000663"/>
    </source>
</evidence>
<organism evidence="5 6">
    <name type="scientific">Methanocella arvoryzae (strain DSM 22066 / NBRC 105507 / MRE50)</name>
    <dbReference type="NCBI Taxonomy" id="351160"/>
    <lineage>
        <taxon>Archaea</taxon>
        <taxon>Methanobacteriati</taxon>
        <taxon>Methanobacteriota</taxon>
        <taxon>Stenosarchaea group</taxon>
        <taxon>Methanomicrobia</taxon>
        <taxon>Methanocellales</taxon>
        <taxon>Methanocellaceae</taxon>
        <taxon>Methanocella</taxon>
    </lineage>
</organism>
<evidence type="ECO:0000259" key="4">
    <source>
        <dbReference type="PROSITE" id="PS50995"/>
    </source>
</evidence>
<dbReference type="STRING" id="351160.LRC559"/>
<evidence type="ECO:0000256" key="2">
    <source>
        <dbReference type="ARBA" id="ARBA00023125"/>
    </source>
</evidence>
<gene>
    <name evidence="5" type="ORF">LRC559</name>
</gene>
<dbReference type="AlphaFoldDB" id="Q0W802"/>
<dbReference type="InterPro" id="IPR036390">
    <property type="entry name" value="WH_DNA-bd_sf"/>
</dbReference>
<reference evidence="5 6" key="1">
    <citation type="journal article" date="2006" name="Science">
        <title>Genome of rice cluster I archaea -- the key methane producers in the rice rhizosphere.</title>
        <authorList>
            <person name="Erkel C."/>
            <person name="Kube M."/>
            <person name="Reinhardt R."/>
            <person name="Liesack W."/>
        </authorList>
    </citation>
    <scope>NUCLEOTIDE SEQUENCE [LARGE SCALE GENOMIC DNA]</scope>
    <source>
        <strain evidence="6">DSM 22066 / NBRC 105507 / MRE50</strain>
    </source>
</reference>
<dbReference type="PRINTS" id="PR00598">
    <property type="entry name" value="HTHMARR"/>
</dbReference>
<evidence type="ECO:0000256" key="3">
    <source>
        <dbReference type="ARBA" id="ARBA00023163"/>
    </source>
</evidence>
<dbReference type="SMART" id="SM00347">
    <property type="entry name" value="HTH_MARR"/>
    <property type="match status" value="1"/>
</dbReference>
<dbReference type="InterPro" id="IPR000835">
    <property type="entry name" value="HTH_MarR-typ"/>
</dbReference>
<proteinExistence type="predicted"/>
<dbReference type="SUPFAM" id="SSF46785">
    <property type="entry name" value="Winged helix' DNA-binding domain"/>
    <property type="match status" value="1"/>
</dbReference>
<keyword evidence="2" id="KW-0238">DNA-binding</keyword>
<dbReference type="GO" id="GO:0006950">
    <property type="term" value="P:response to stress"/>
    <property type="evidence" value="ECO:0007669"/>
    <property type="project" value="TreeGrafter"/>
</dbReference>